<name>A0A0A9AIG2_ARUDO</name>
<dbReference type="EMBL" id="GBRH01250998">
    <property type="protein sequence ID" value="JAD46897.1"/>
    <property type="molecule type" value="Transcribed_RNA"/>
</dbReference>
<organism evidence="1">
    <name type="scientific">Arundo donax</name>
    <name type="common">Giant reed</name>
    <name type="synonym">Donax arundinaceus</name>
    <dbReference type="NCBI Taxonomy" id="35708"/>
    <lineage>
        <taxon>Eukaryota</taxon>
        <taxon>Viridiplantae</taxon>
        <taxon>Streptophyta</taxon>
        <taxon>Embryophyta</taxon>
        <taxon>Tracheophyta</taxon>
        <taxon>Spermatophyta</taxon>
        <taxon>Magnoliopsida</taxon>
        <taxon>Liliopsida</taxon>
        <taxon>Poales</taxon>
        <taxon>Poaceae</taxon>
        <taxon>PACMAD clade</taxon>
        <taxon>Arundinoideae</taxon>
        <taxon>Arundineae</taxon>
        <taxon>Arundo</taxon>
    </lineage>
</organism>
<dbReference type="AlphaFoldDB" id="A0A0A9AIG2"/>
<reference evidence="1" key="1">
    <citation type="submission" date="2014-09" db="EMBL/GenBank/DDBJ databases">
        <authorList>
            <person name="Magalhaes I.L.F."/>
            <person name="Oliveira U."/>
            <person name="Santos F.R."/>
            <person name="Vidigal T.H.D.A."/>
            <person name="Brescovit A.D."/>
            <person name="Santos A.J."/>
        </authorList>
    </citation>
    <scope>NUCLEOTIDE SEQUENCE</scope>
    <source>
        <tissue evidence="1">Shoot tissue taken approximately 20 cm above the soil surface</tissue>
    </source>
</reference>
<accession>A0A0A9AIG2</accession>
<protein>
    <submittedName>
        <fullName evidence="1">Uncharacterized protein</fullName>
    </submittedName>
</protein>
<evidence type="ECO:0000313" key="1">
    <source>
        <dbReference type="EMBL" id="JAD46897.1"/>
    </source>
</evidence>
<reference evidence="1" key="2">
    <citation type="journal article" date="2015" name="Data Brief">
        <title>Shoot transcriptome of the giant reed, Arundo donax.</title>
        <authorList>
            <person name="Barrero R.A."/>
            <person name="Guerrero F.D."/>
            <person name="Moolhuijzen P."/>
            <person name="Goolsby J.A."/>
            <person name="Tidwell J."/>
            <person name="Bellgard S.E."/>
            <person name="Bellgard M.I."/>
        </authorList>
    </citation>
    <scope>NUCLEOTIDE SEQUENCE</scope>
    <source>
        <tissue evidence="1">Shoot tissue taken approximately 20 cm above the soil surface</tissue>
    </source>
</reference>
<sequence length="20" mass="2317">MRSISSTVAWLRRRVGEAQL</sequence>
<proteinExistence type="predicted"/>